<dbReference type="RefSeq" id="WP_114499092.1">
    <property type="nucleotide sequence ID" value="NZ_QPJW01000020.1"/>
</dbReference>
<evidence type="ECO:0000313" key="2">
    <source>
        <dbReference type="Proteomes" id="UP000253090"/>
    </source>
</evidence>
<dbReference type="AlphaFoldDB" id="A0A369AWP7"/>
<evidence type="ECO:0000313" key="1">
    <source>
        <dbReference type="EMBL" id="RCX13581.1"/>
    </source>
</evidence>
<comment type="caution">
    <text evidence="1">The sequence shown here is derived from an EMBL/GenBank/DDBJ whole genome shotgun (WGS) entry which is preliminary data.</text>
</comment>
<sequence>MNYELIQDACHLLQSELSPETGIRVTISDQDVRPFIFLLEQYDMPAIRRLRLLSIYIAIKLALQRHGDCESSDSGEVLTRKVLDGDYLYSFYLQLCLGWQEIDLLIHLAPVIKQIQIKRASGKSEDERLLKGWELFLQLENNPSRQSRAI</sequence>
<reference evidence="1 2" key="1">
    <citation type="submission" date="2018-07" db="EMBL/GenBank/DDBJ databases">
        <title>Genomic Encyclopedia of Type Strains, Phase III (KMG-III): the genomes of soil and plant-associated and newly described type strains.</title>
        <authorList>
            <person name="Whitman W."/>
        </authorList>
    </citation>
    <scope>NUCLEOTIDE SEQUENCE [LARGE SCALE GENOMIC DNA]</scope>
    <source>
        <strain evidence="1 2">CECT 8333</strain>
    </source>
</reference>
<dbReference type="Proteomes" id="UP000253090">
    <property type="component" value="Unassembled WGS sequence"/>
</dbReference>
<organism evidence="1 2">
    <name type="scientific">Fontibacillus phaseoli</name>
    <dbReference type="NCBI Taxonomy" id="1416533"/>
    <lineage>
        <taxon>Bacteria</taxon>
        <taxon>Bacillati</taxon>
        <taxon>Bacillota</taxon>
        <taxon>Bacilli</taxon>
        <taxon>Bacillales</taxon>
        <taxon>Paenibacillaceae</taxon>
        <taxon>Fontibacillus</taxon>
    </lineage>
</organism>
<keyword evidence="2" id="KW-1185">Reference proteome</keyword>
<protein>
    <submittedName>
        <fullName evidence="1">Uncharacterized protein</fullName>
    </submittedName>
</protein>
<name>A0A369AWP7_9BACL</name>
<dbReference type="EMBL" id="QPJW01000020">
    <property type="protein sequence ID" value="RCX13581.1"/>
    <property type="molecule type" value="Genomic_DNA"/>
</dbReference>
<gene>
    <name evidence="1" type="ORF">DFP94_12028</name>
</gene>
<proteinExistence type="predicted"/>
<dbReference type="OrthoDB" id="2624238at2"/>
<accession>A0A369AWP7</accession>